<dbReference type="AlphaFoldDB" id="A0A1J5TZN2"/>
<organism evidence="1">
    <name type="scientific">mine drainage metagenome</name>
    <dbReference type="NCBI Taxonomy" id="410659"/>
    <lineage>
        <taxon>unclassified sequences</taxon>
        <taxon>metagenomes</taxon>
        <taxon>ecological metagenomes</taxon>
    </lineage>
</organism>
<name>A0A1J5TZN2_9ZZZZ</name>
<dbReference type="EMBL" id="MLJW01000001">
    <property type="protein sequence ID" value="OIR19260.1"/>
    <property type="molecule type" value="Genomic_DNA"/>
</dbReference>
<accession>A0A1J5TZN2</accession>
<comment type="caution">
    <text evidence="1">The sequence shown here is derived from an EMBL/GenBank/DDBJ whole genome shotgun (WGS) entry which is preliminary data.</text>
</comment>
<gene>
    <name evidence="1" type="ORF">GALL_01390</name>
</gene>
<evidence type="ECO:0000313" key="1">
    <source>
        <dbReference type="EMBL" id="OIR19260.1"/>
    </source>
</evidence>
<protein>
    <submittedName>
        <fullName evidence="1">Uncharacterized protein</fullName>
    </submittedName>
</protein>
<sequence length="37" mass="4012">MKVTYPIVDILRSFTGALSNCVNVIFPIAILTLICTA</sequence>
<reference evidence="1" key="1">
    <citation type="submission" date="2016-10" db="EMBL/GenBank/DDBJ databases">
        <title>Sequence of Gallionella enrichment culture.</title>
        <authorList>
            <person name="Poehlein A."/>
            <person name="Muehling M."/>
            <person name="Daniel R."/>
        </authorList>
    </citation>
    <scope>NUCLEOTIDE SEQUENCE</scope>
</reference>
<proteinExistence type="predicted"/>